<proteinExistence type="predicted"/>
<dbReference type="Pfam" id="PF14328">
    <property type="entry name" value="DUF4385"/>
    <property type="match status" value="1"/>
</dbReference>
<reference evidence="2 3" key="1">
    <citation type="submission" date="2024-07" db="EMBL/GenBank/DDBJ databases">
        <title>Draft sequence of the Neodothiora populina.</title>
        <authorList>
            <person name="Drown D.D."/>
            <person name="Schuette U.S."/>
            <person name="Buechlein A.B."/>
            <person name="Rusch D.R."/>
            <person name="Winton L.W."/>
            <person name="Adams G.A."/>
        </authorList>
    </citation>
    <scope>NUCLEOTIDE SEQUENCE [LARGE SCALE GENOMIC DNA]</scope>
    <source>
        <strain evidence="2 3">CPC 39397</strain>
    </source>
</reference>
<sequence>MPRATKPHSQLHAPSAPCPKLNHAGRMSYRIGRGELGVLTFEPYKSYLLPLWRFRTPEIARQSSRLLWDEFEKFAELKDFVGMDMTRKFIQMGFTRARRYSNHKGGRKYDGDGKVLPRSTGHADQSDKEEASVMFKEVWERCKRDETYLRLKGEFQKDQKAWDKEQKDKTKEPS</sequence>
<evidence type="ECO:0008006" key="4">
    <source>
        <dbReference type="Google" id="ProtNLM"/>
    </source>
</evidence>
<dbReference type="EMBL" id="JBFMKM010000010">
    <property type="protein sequence ID" value="KAL1303570.1"/>
    <property type="molecule type" value="Genomic_DNA"/>
</dbReference>
<dbReference type="GeneID" id="95980637"/>
<keyword evidence="3" id="KW-1185">Reference proteome</keyword>
<evidence type="ECO:0000256" key="1">
    <source>
        <dbReference type="SAM" id="MobiDB-lite"/>
    </source>
</evidence>
<feature type="region of interest" description="Disordered" evidence="1">
    <location>
        <begin position="102"/>
        <end position="130"/>
    </location>
</feature>
<organism evidence="2 3">
    <name type="scientific">Neodothiora populina</name>
    <dbReference type="NCBI Taxonomy" id="2781224"/>
    <lineage>
        <taxon>Eukaryota</taxon>
        <taxon>Fungi</taxon>
        <taxon>Dikarya</taxon>
        <taxon>Ascomycota</taxon>
        <taxon>Pezizomycotina</taxon>
        <taxon>Dothideomycetes</taxon>
        <taxon>Dothideomycetidae</taxon>
        <taxon>Dothideales</taxon>
        <taxon>Dothioraceae</taxon>
        <taxon>Neodothiora</taxon>
    </lineage>
</organism>
<dbReference type="Proteomes" id="UP001562354">
    <property type="component" value="Unassembled WGS sequence"/>
</dbReference>
<evidence type="ECO:0000313" key="2">
    <source>
        <dbReference type="EMBL" id="KAL1303570.1"/>
    </source>
</evidence>
<protein>
    <recommendedName>
        <fullName evidence="4">Cytoplasmic protein</fullName>
    </recommendedName>
</protein>
<gene>
    <name evidence="2" type="ORF">AAFC00_006938</name>
</gene>
<name>A0ABR3PBN7_9PEZI</name>
<dbReference type="RefSeq" id="XP_069199845.1">
    <property type="nucleotide sequence ID" value="XM_069346967.1"/>
</dbReference>
<comment type="caution">
    <text evidence="2">The sequence shown here is derived from an EMBL/GenBank/DDBJ whole genome shotgun (WGS) entry which is preliminary data.</text>
</comment>
<dbReference type="InterPro" id="IPR025494">
    <property type="entry name" value="DUF4385"/>
</dbReference>
<evidence type="ECO:0000313" key="3">
    <source>
        <dbReference type="Proteomes" id="UP001562354"/>
    </source>
</evidence>
<accession>A0ABR3PBN7</accession>